<dbReference type="Gene3D" id="1.10.10.60">
    <property type="entry name" value="Homeodomain-like"/>
    <property type="match status" value="1"/>
</dbReference>
<dbReference type="InterPro" id="IPR036271">
    <property type="entry name" value="Tet_transcr_reg_TetR-rel_C_sf"/>
</dbReference>
<keyword evidence="7" id="KW-1185">Reference proteome</keyword>
<evidence type="ECO:0000256" key="1">
    <source>
        <dbReference type="ARBA" id="ARBA00023015"/>
    </source>
</evidence>
<evidence type="ECO:0000313" key="6">
    <source>
        <dbReference type="EMBL" id="SCZ67435.1"/>
    </source>
</evidence>
<dbReference type="AlphaFoldDB" id="A0A1G5R008"/>
<dbReference type="InterPro" id="IPR001647">
    <property type="entry name" value="HTH_TetR"/>
</dbReference>
<dbReference type="PANTHER" id="PTHR47506">
    <property type="entry name" value="TRANSCRIPTIONAL REGULATORY PROTEIN"/>
    <property type="match status" value="1"/>
</dbReference>
<evidence type="ECO:0000313" key="7">
    <source>
        <dbReference type="Proteomes" id="UP000198767"/>
    </source>
</evidence>
<gene>
    <name evidence="6" type="ORF">SAMN04488118_10752</name>
</gene>
<keyword evidence="2 4" id="KW-0238">DNA-binding</keyword>
<dbReference type="Proteomes" id="UP000198767">
    <property type="component" value="Unassembled WGS sequence"/>
</dbReference>
<keyword evidence="1" id="KW-0805">Transcription regulation</keyword>
<dbReference type="RefSeq" id="WP_090219294.1">
    <property type="nucleotide sequence ID" value="NZ_FMWG01000007.1"/>
</dbReference>
<evidence type="ECO:0000259" key="5">
    <source>
        <dbReference type="PROSITE" id="PS50977"/>
    </source>
</evidence>
<dbReference type="PROSITE" id="PS50977">
    <property type="entry name" value="HTH_TETR_2"/>
    <property type="match status" value="1"/>
</dbReference>
<protein>
    <submittedName>
        <fullName evidence="6">Transcriptional regulator, TetR family</fullName>
    </submittedName>
</protein>
<dbReference type="Pfam" id="PF16925">
    <property type="entry name" value="TetR_C_13"/>
    <property type="match status" value="1"/>
</dbReference>
<evidence type="ECO:0000256" key="4">
    <source>
        <dbReference type="PROSITE-ProRule" id="PRU00335"/>
    </source>
</evidence>
<name>A0A1G5R008_9RHOB</name>
<dbReference type="PANTHER" id="PTHR47506:SF10">
    <property type="entry name" value="TRANSCRIPTIONAL REGULATORY PROTEIN"/>
    <property type="match status" value="1"/>
</dbReference>
<evidence type="ECO:0000256" key="2">
    <source>
        <dbReference type="ARBA" id="ARBA00023125"/>
    </source>
</evidence>
<dbReference type="EMBL" id="FMWG01000007">
    <property type="protein sequence ID" value="SCZ67435.1"/>
    <property type="molecule type" value="Genomic_DNA"/>
</dbReference>
<feature type="DNA-binding region" description="H-T-H motif" evidence="4">
    <location>
        <begin position="29"/>
        <end position="48"/>
    </location>
</feature>
<dbReference type="InterPro" id="IPR009057">
    <property type="entry name" value="Homeodomain-like_sf"/>
</dbReference>
<organism evidence="6 7">
    <name type="scientific">Epibacterium ulvae</name>
    <dbReference type="NCBI Taxonomy" id="1156985"/>
    <lineage>
        <taxon>Bacteria</taxon>
        <taxon>Pseudomonadati</taxon>
        <taxon>Pseudomonadota</taxon>
        <taxon>Alphaproteobacteria</taxon>
        <taxon>Rhodobacterales</taxon>
        <taxon>Roseobacteraceae</taxon>
        <taxon>Epibacterium</taxon>
    </lineage>
</organism>
<dbReference type="OrthoDB" id="9779746at2"/>
<dbReference type="Pfam" id="PF00440">
    <property type="entry name" value="TetR_N"/>
    <property type="match status" value="1"/>
</dbReference>
<dbReference type="SUPFAM" id="SSF48498">
    <property type="entry name" value="Tetracyclin repressor-like, C-terminal domain"/>
    <property type="match status" value="1"/>
</dbReference>
<evidence type="ECO:0000256" key="3">
    <source>
        <dbReference type="ARBA" id="ARBA00023163"/>
    </source>
</evidence>
<dbReference type="GO" id="GO:0003677">
    <property type="term" value="F:DNA binding"/>
    <property type="evidence" value="ECO:0007669"/>
    <property type="project" value="UniProtKB-UniRule"/>
</dbReference>
<sequence>MPRTAQFDRNDIVARALSLFWERGWAGTSMKDIERVLGIRPGSFYAAFGSKEALYIETLDLYAERGAARLRGLANDLGPLGALKAHVLSFAKRETTDHAKACMLVKTLLEVQGLQETLADKAHALLDQMEKQFEALFNAAQDGNEIAAHHDPIRLARRYQSDLIGLRASRERRSVDIESLAKEIAAELDALT</sequence>
<dbReference type="PRINTS" id="PR00455">
    <property type="entry name" value="HTHTETR"/>
</dbReference>
<dbReference type="SUPFAM" id="SSF46689">
    <property type="entry name" value="Homeodomain-like"/>
    <property type="match status" value="1"/>
</dbReference>
<accession>A0A1G5R008</accession>
<feature type="domain" description="HTH tetR-type" evidence="5">
    <location>
        <begin position="6"/>
        <end position="66"/>
    </location>
</feature>
<proteinExistence type="predicted"/>
<dbReference type="STRING" id="1156985.SAMN04488118_10752"/>
<dbReference type="Gene3D" id="1.10.357.10">
    <property type="entry name" value="Tetracycline Repressor, domain 2"/>
    <property type="match status" value="1"/>
</dbReference>
<keyword evidence="3" id="KW-0804">Transcription</keyword>
<reference evidence="6 7" key="1">
    <citation type="submission" date="2016-10" db="EMBL/GenBank/DDBJ databases">
        <authorList>
            <person name="de Groot N.N."/>
        </authorList>
    </citation>
    <scope>NUCLEOTIDE SEQUENCE [LARGE SCALE GENOMIC DNA]</scope>
    <source>
        <strain evidence="6 7">U95</strain>
    </source>
</reference>
<dbReference type="InterPro" id="IPR011075">
    <property type="entry name" value="TetR_C"/>
</dbReference>